<sequence length="129" mass="14501">MVLDEAVVGVPAWGEDERFQGLVPLPILRYTSPLLQIAPDDPKTTLALLEAMDSYERDQLPRHVPPQSRRETDERIELLGRPARERAHPVAAVERVLTAQLAAEVAIGPQADRVLLQAASQFYRWIIRS</sequence>
<gene>
    <name evidence="1" type="ORF">SAMN02745121_08982</name>
</gene>
<name>A0A1I2IYN5_9BACT</name>
<evidence type="ECO:0000313" key="1">
    <source>
        <dbReference type="EMBL" id="SFF45786.1"/>
    </source>
</evidence>
<evidence type="ECO:0000313" key="2">
    <source>
        <dbReference type="Proteomes" id="UP000199400"/>
    </source>
</evidence>
<accession>A0A1I2IYN5</accession>
<protein>
    <submittedName>
        <fullName evidence="1">Uncharacterized protein</fullName>
    </submittedName>
</protein>
<organism evidence="1 2">
    <name type="scientific">Nannocystis exedens</name>
    <dbReference type="NCBI Taxonomy" id="54"/>
    <lineage>
        <taxon>Bacteria</taxon>
        <taxon>Pseudomonadati</taxon>
        <taxon>Myxococcota</taxon>
        <taxon>Polyangia</taxon>
        <taxon>Nannocystales</taxon>
        <taxon>Nannocystaceae</taxon>
        <taxon>Nannocystis</taxon>
    </lineage>
</organism>
<proteinExistence type="predicted"/>
<dbReference type="EMBL" id="FOMX01000085">
    <property type="protein sequence ID" value="SFF45786.1"/>
    <property type="molecule type" value="Genomic_DNA"/>
</dbReference>
<dbReference type="Proteomes" id="UP000199400">
    <property type="component" value="Unassembled WGS sequence"/>
</dbReference>
<reference evidence="2" key="1">
    <citation type="submission" date="2016-10" db="EMBL/GenBank/DDBJ databases">
        <authorList>
            <person name="Varghese N."/>
            <person name="Submissions S."/>
        </authorList>
    </citation>
    <scope>NUCLEOTIDE SEQUENCE [LARGE SCALE GENOMIC DNA]</scope>
    <source>
        <strain evidence="2">ATCC 25963</strain>
    </source>
</reference>
<dbReference type="AlphaFoldDB" id="A0A1I2IYN5"/>
<dbReference type="STRING" id="54.SAMN02745121_08982"/>
<keyword evidence="2" id="KW-1185">Reference proteome</keyword>